<evidence type="ECO:0000313" key="1">
    <source>
        <dbReference type="EMBL" id="KGO94978.1"/>
    </source>
</evidence>
<dbReference type="Proteomes" id="UP000030111">
    <property type="component" value="Unassembled WGS sequence"/>
</dbReference>
<evidence type="ECO:0008006" key="3">
    <source>
        <dbReference type="Google" id="ProtNLM"/>
    </source>
</evidence>
<protein>
    <recommendedName>
        <fullName evidence="3">Lipoprotein</fullName>
    </recommendedName>
</protein>
<organism evidence="1 2">
    <name type="scientific">Flavobacterium subsaxonicum WB 4.1-42 = DSM 21790</name>
    <dbReference type="NCBI Taxonomy" id="1121898"/>
    <lineage>
        <taxon>Bacteria</taxon>
        <taxon>Pseudomonadati</taxon>
        <taxon>Bacteroidota</taxon>
        <taxon>Flavobacteriia</taxon>
        <taxon>Flavobacteriales</taxon>
        <taxon>Flavobacteriaceae</taxon>
        <taxon>Flavobacterium</taxon>
    </lineage>
</organism>
<gene>
    <name evidence="1" type="ORF">Q766_02380</name>
</gene>
<name>A0A0A2MU22_9FLAO</name>
<reference evidence="1 2" key="1">
    <citation type="submission" date="2013-09" db="EMBL/GenBank/DDBJ databases">
        <authorList>
            <person name="Zeng Z."/>
            <person name="Chen C."/>
        </authorList>
    </citation>
    <scope>NUCLEOTIDE SEQUENCE [LARGE SCALE GENOMIC DNA]</scope>
    <source>
        <strain evidence="1 2">WB 4.1-42</strain>
    </source>
</reference>
<dbReference type="eggNOG" id="ENOG5030QDQ">
    <property type="taxonomic scope" value="Bacteria"/>
</dbReference>
<accession>A0A0A2MU22</accession>
<dbReference type="EMBL" id="JRLY01000001">
    <property type="protein sequence ID" value="KGO94978.1"/>
    <property type="molecule type" value="Genomic_DNA"/>
</dbReference>
<dbReference type="AlphaFoldDB" id="A0A0A2MU22"/>
<proteinExistence type="predicted"/>
<sequence length="262" mass="31058">MIIFEKTGFNMRIFLILCIALFLSCIKNQPVVPNLPSADTNVTKPMQVKTDTINTIEVTLNDSVLLKYPKIAYFGFESWFKDMVRVKVLPPNDAWRNFTSLDQYNDIKIYFSSEIGQDDFCLLYAYFLQQLNGVEKYQKERLALFSAYRKINKLKWYYQHGGTYFGHMHDRIYGYAEFSVYAFDKDLVNNTNISKEKSVFISQLKKTFIQKLKEDADTMPKDRLEHEKEMIKIIDEMSTDITNAYLLKELKQFYADNYDYWM</sequence>
<comment type="caution">
    <text evidence="1">The sequence shown here is derived from an EMBL/GenBank/DDBJ whole genome shotgun (WGS) entry which is preliminary data.</text>
</comment>
<dbReference type="STRING" id="1121898.GCA_000422725_00947"/>
<keyword evidence="2" id="KW-1185">Reference proteome</keyword>
<dbReference type="PROSITE" id="PS51257">
    <property type="entry name" value="PROKAR_LIPOPROTEIN"/>
    <property type="match status" value="1"/>
</dbReference>
<evidence type="ECO:0000313" key="2">
    <source>
        <dbReference type="Proteomes" id="UP000030111"/>
    </source>
</evidence>